<dbReference type="InterPro" id="IPR029063">
    <property type="entry name" value="SAM-dependent_MTases_sf"/>
</dbReference>
<evidence type="ECO:0000256" key="2">
    <source>
        <dbReference type="ARBA" id="ARBA00022603"/>
    </source>
</evidence>
<dbReference type="Proteomes" id="UP001314263">
    <property type="component" value="Unassembled WGS sequence"/>
</dbReference>
<dbReference type="InterPro" id="IPR011610">
    <property type="entry name" value="SAM_mthyl_Trfase_ML2640-like"/>
</dbReference>
<keyword evidence="6" id="KW-1185">Reference proteome</keyword>
<proteinExistence type="inferred from homology"/>
<name>A0AAV1HUK1_9CHLO</name>
<gene>
    <name evidence="5" type="ORF">CVIRNUC_001619</name>
</gene>
<keyword evidence="3" id="KW-0808">Transferase</keyword>
<evidence type="ECO:0000256" key="4">
    <source>
        <dbReference type="SAM" id="MobiDB-lite"/>
    </source>
</evidence>
<feature type="region of interest" description="Disordered" evidence="4">
    <location>
        <begin position="83"/>
        <end position="107"/>
    </location>
</feature>
<evidence type="ECO:0000313" key="5">
    <source>
        <dbReference type="EMBL" id="CAK0745425.1"/>
    </source>
</evidence>
<dbReference type="GO" id="GO:0032259">
    <property type="term" value="P:methylation"/>
    <property type="evidence" value="ECO:0007669"/>
    <property type="project" value="UniProtKB-KW"/>
</dbReference>
<comment type="caution">
    <text evidence="5">The sequence shown here is derived from an EMBL/GenBank/DDBJ whole genome shotgun (WGS) entry which is preliminary data.</text>
</comment>
<dbReference type="GO" id="GO:0008168">
    <property type="term" value="F:methyltransferase activity"/>
    <property type="evidence" value="ECO:0007669"/>
    <property type="project" value="UniProtKB-KW"/>
</dbReference>
<dbReference type="AlphaFoldDB" id="A0AAV1HUK1"/>
<evidence type="ECO:0000256" key="1">
    <source>
        <dbReference type="ARBA" id="ARBA00008138"/>
    </source>
</evidence>
<reference evidence="5 6" key="1">
    <citation type="submission" date="2023-10" db="EMBL/GenBank/DDBJ databases">
        <authorList>
            <person name="Maclean D."/>
            <person name="Macfadyen A."/>
        </authorList>
    </citation>
    <scope>NUCLEOTIDE SEQUENCE [LARGE SCALE GENOMIC DNA]</scope>
</reference>
<evidence type="ECO:0000256" key="3">
    <source>
        <dbReference type="ARBA" id="ARBA00022679"/>
    </source>
</evidence>
<comment type="similarity">
    <text evidence="1">Belongs to the UPF0677 family.</text>
</comment>
<dbReference type="Gene3D" id="3.40.50.150">
    <property type="entry name" value="Vaccinia Virus protein VP39"/>
    <property type="match status" value="1"/>
</dbReference>
<dbReference type="SUPFAM" id="SSF53335">
    <property type="entry name" value="S-adenosyl-L-methionine-dependent methyltransferases"/>
    <property type="match status" value="1"/>
</dbReference>
<sequence>MHSKQDQTVVVVLAGVASVSIAWAVHHLLKRRKYDDLDSVVSFSSRLVAGMRAHESLEEYSLFDDPLAEVLAGRQAMKKAKATLKGMATDEHGGETDGASDGQRSDHTKRRYMVGRVALRTKFFDTRLLEAVSSGPPAAVRQVVLLGAGMDTRAWRSPLPEGVSWFEVDRSDVLRAKHKALKKAGAAFSQSENQIDTKYPLKAASYISCSVDLENQQWVDGLIAEGFDPEIPTCWILEGLVMYLSPAAVSKLLTGMHAASAVGSRALIMAFCGNDIKDWYIQSAAGKPMQWVADLASTFKSSFPKEAGGYLEEHGWQLKLSQGYTQLAGEYAGDLPWNTDLSLNGAALKMDEYTSYMEAVAVKH</sequence>
<dbReference type="PANTHER" id="PTHR43619">
    <property type="entry name" value="S-ADENOSYL-L-METHIONINE-DEPENDENT METHYLTRANSFERASE YKTD-RELATED"/>
    <property type="match status" value="1"/>
</dbReference>
<dbReference type="NCBIfam" id="TIGR00027">
    <property type="entry name" value="mthyl_TIGR00027"/>
    <property type="match status" value="1"/>
</dbReference>
<protein>
    <recommendedName>
        <fullName evidence="7">S-adenosyl-L-methionine-dependent methyltransferase</fullName>
    </recommendedName>
</protein>
<dbReference type="Pfam" id="PF04072">
    <property type="entry name" value="LCM"/>
    <property type="match status" value="1"/>
</dbReference>
<organism evidence="5 6">
    <name type="scientific">Coccomyxa viridis</name>
    <dbReference type="NCBI Taxonomy" id="1274662"/>
    <lineage>
        <taxon>Eukaryota</taxon>
        <taxon>Viridiplantae</taxon>
        <taxon>Chlorophyta</taxon>
        <taxon>core chlorophytes</taxon>
        <taxon>Trebouxiophyceae</taxon>
        <taxon>Trebouxiophyceae incertae sedis</taxon>
        <taxon>Coccomyxaceae</taxon>
        <taxon>Coccomyxa</taxon>
    </lineage>
</organism>
<dbReference type="InterPro" id="IPR007213">
    <property type="entry name" value="Ppm1/Ppm2/Tcmp"/>
</dbReference>
<evidence type="ECO:0000313" key="6">
    <source>
        <dbReference type="Proteomes" id="UP001314263"/>
    </source>
</evidence>
<dbReference type="EMBL" id="CAUYUE010000002">
    <property type="protein sequence ID" value="CAK0745425.1"/>
    <property type="molecule type" value="Genomic_DNA"/>
</dbReference>
<dbReference type="PANTHER" id="PTHR43619:SF2">
    <property type="entry name" value="S-ADENOSYL-L-METHIONINE-DEPENDENT METHYLTRANSFERASES SUPERFAMILY PROTEIN"/>
    <property type="match status" value="1"/>
</dbReference>
<evidence type="ECO:0008006" key="7">
    <source>
        <dbReference type="Google" id="ProtNLM"/>
    </source>
</evidence>
<keyword evidence="2" id="KW-0489">Methyltransferase</keyword>
<accession>A0AAV1HUK1</accession>